<dbReference type="GO" id="GO:0032993">
    <property type="term" value="C:protein-DNA complex"/>
    <property type="evidence" value="ECO:0007669"/>
    <property type="project" value="TreeGrafter"/>
</dbReference>
<reference evidence="11" key="1">
    <citation type="journal article" date="2023" name="Int. J. Syst. Evol. Microbiol.">
        <title>Mesoterricola silvestris gen. nov., sp. nov., Mesoterricola sediminis sp. nov., Geothrix oryzae sp. nov., Geothrix edaphica sp. nov., Geothrix rubra sp. nov., and Geothrix limicola sp. nov., six novel members of Acidobacteriota isolated from soils.</title>
        <authorList>
            <person name="Itoh H."/>
            <person name="Sugisawa Y."/>
            <person name="Mise K."/>
            <person name="Xu Z."/>
            <person name="Kuniyasu M."/>
            <person name="Ushijima N."/>
            <person name="Kawano K."/>
            <person name="Kobayashi E."/>
            <person name="Shiratori Y."/>
            <person name="Masuda Y."/>
            <person name="Senoo K."/>
        </authorList>
    </citation>
    <scope>NUCLEOTIDE SEQUENCE [LARGE SCALE GENOMIC DNA]</scope>
    <source>
        <strain evidence="11">W79</strain>
    </source>
</reference>
<evidence type="ECO:0000313" key="10">
    <source>
        <dbReference type="EMBL" id="BDU74220.1"/>
    </source>
</evidence>
<keyword evidence="1 6" id="KW-0597">Phosphoprotein</keyword>
<dbReference type="SUPFAM" id="SSF46894">
    <property type="entry name" value="C-terminal effector domain of the bipartite response regulators"/>
    <property type="match status" value="1"/>
</dbReference>
<dbReference type="RefSeq" id="WP_316412896.1">
    <property type="nucleotide sequence ID" value="NZ_AP027080.1"/>
</dbReference>
<evidence type="ECO:0008006" key="12">
    <source>
        <dbReference type="Google" id="ProtNLM"/>
    </source>
</evidence>
<dbReference type="GO" id="GO:0006355">
    <property type="term" value="P:regulation of DNA-templated transcription"/>
    <property type="evidence" value="ECO:0007669"/>
    <property type="project" value="InterPro"/>
</dbReference>
<keyword evidence="4 7" id="KW-0238">DNA-binding</keyword>
<dbReference type="PROSITE" id="PS51755">
    <property type="entry name" value="OMPR_PHOB"/>
    <property type="match status" value="1"/>
</dbReference>
<dbReference type="Pfam" id="PF00072">
    <property type="entry name" value="Response_reg"/>
    <property type="match status" value="1"/>
</dbReference>
<evidence type="ECO:0000256" key="4">
    <source>
        <dbReference type="ARBA" id="ARBA00023125"/>
    </source>
</evidence>
<dbReference type="InterPro" id="IPR036388">
    <property type="entry name" value="WH-like_DNA-bd_sf"/>
</dbReference>
<dbReference type="GO" id="GO:0005829">
    <property type="term" value="C:cytosol"/>
    <property type="evidence" value="ECO:0007669"/>
    <property type="project" value="TreeGrafter"/>
</dbReference>
<dbReference type="PANTHER" id="PTHR48111:SF1">
    <property type="entry name" value="TWO-COMPONENT RESPONSE REGULATOR ORR33"/>
    <property type="match status" value="1"/>
</dbReference>
<dbReference type="Pfam" id="PF00486">
    <property type="entry name" value="Trans_reg_C"/>
    <property type="match status" value="1"/>
</dbReference>
<keyword evidence="2" id="KW-0902">Two-component regulatory system</keyword>
<dbReference type="InterPro" id="IPR001789">
    <property type="entry name" value="Sig_transdc_resp-reg_receiver"/>
</dbReference>
<dbReference type="InterPro" id="IPR016032">
    <property type="entry name" value="Sig_transdc_resp-reg_C-effctor"/>
</dbReference>
<name>A0AA48GTS5_9BACT</name>
<evidence type="ECO:0000256" key="5">
    <source>
        <dbReference type="ARBA" id="ARBA00023163"/>
    </source>
</evidence>
<dbReference type="InterPro" id="IPR001867">
    <property type="entry name" value="OmpR/PhoB-type_DNA-bd"/>
</dbReference>
<evidence type="ECO:0000256" key="3">
    <source>
        <dbReference type="ARBA" id="ARBA00023015"/>
    </source>
</evidence>
<dbReference type="AlphaFoldDB" id="A0AA48GTS5"/>
<evidence type="ECO:0000259" key="8">
    <source>
        <dbReference type="PROSITE" id="PS50110"/>
    </source>
</evidence>
<accession>A0AA48GTS5</accession>
<gene>
    <name evidence="10" type="ORF">METEAL_33940</name>
</gene>
<dbReference type="Gene3D" id="1.10.10.10">
    <property type="entry name" value="Winged helix-like DNA-binding domain superfamily/Winged helix DNA-binding domain"/>
    <property type="match status" value="1"/>
</dbReference>
<feature type="domain" description="Response regulatory" evidence="8">
    <location>
        <begin position="16"/>
        <end position="130"/>
    </location>
</feature>
<evidence type="ECO:0000256" key="7">
    <source>
        <dbReference type="PROSITE-ProRule" id="PRU01091"/>
    </source>
</evidence>
<keyword evidence="11" id="KW-1185">Reference proteome</keyword>
<organism evidence="10 11">
    <name type="scientific">Mesoterricola silvestris</name>
    <dbReference type="NCBI Taxonomy" id="2927979"/>
    <lineage>
        <taxon>Bacteria</taxon>
        <taxon>Pseudomonadati</taxon>
        <taxon>Acidobacteriota</taxon>
        <taxon>Holophagae</taxon>
        <taxon>Holophagales</taxon>
        <taxon>Holophagaceae</taxon>
        <taxon>Mesoterricola</taxon>
    </lineage>
</organism>
<keyword evidence="3" id="KW-0805">Transcription regulation</keyword>
<dbReference type="PROSITE" id="PS50110">
    <property type="entry name" value="RESPONSE_REGULATORY"/>
    <property type="match status" value="1"/>
</dbReference>
<evidence type="ECO:0000259" key="9">
    <source>
        <dbReference type="PROSITE" id="PS51755"/>
    </source>
</evidence>
<sequence length="234" mass="25982">MPPTVPEPQAPSAGLQVLVCEDSRHMRDYLVAGLEGLGIQVAGVENGRALDAALEARDPQIVLLDVGLPGEDGFSIARRLRRERPRLGIIMLTARHDLEDRIRGLDGGADLYYAKPVDLRELASAINSLRRRLGGTGAWRLEPHASRLQSPAGAAVDLTDLELRFLTPLLERPGEVVEREHLFLALDQHPDIYASRRMETMVSRLRSKVRRLCPGEQLPVKARNGRGYAFLVDY</sequence>
<dbReference type="PANTHER" id="PTHR48111">
    <property type="entry name" value="REGULATOR OF RPOS"/>
    <property type="match status" value="1"/>
</dbReference>
<dbReference type="SMART" id="SM00862">
    <property type="entry name" value="Trans_reg_C"/>
    <property type="match status" value="1"/>
</dbReference>
<feature type="modified residue" description="4-aspartylphosphate" evidence="6">
    <location>
        <position position="65"/>
    </location>
</feature>
<dbReference type="SMART" id="SM00448">
    <property type="entry name" value="REC"/>
    <property type="match status" value="1"/>
</dbReference>
<dbReference type="SUPFAM" id="SSF52172">
    <property type="entry name" value="CheY-like"/>
    <property type="match status" value="1"/>
</dbReference>
<dbReference type="EMBL" id="AP027080">
    <property type="protein sequence ID" value="BDU74220.1"/>
    <property type="molecule type" value="Genomic_DNA"/>
</dbReference>
<evidence type="ECO:0000256" key="1">
    <source>
        <dbReference type="ARBA" id="ARBA00022553"/>
    </source>
</evidence>
<feature type="domain" description="OmpR/PhoB-type" evidence="9">
    <location>
        <begin position="128"/>
        <end position="232"/>
    </location>
</feature>
<dbReference type="InterPro" id="IPR039420">
    <property type="entry name" value="WalR-like"/>
</dbReference>
<dbReference type="Proteomes" id="UP001238179">
    <property type="component" value="Chromosome"/>
</dbReference>
<proteinExistence type="predicted"/>
<keyword evidence="5" id="KW-0804">Transcription</keyword>
<dbReference type="GO" id="GO:0000156">
    <property type="term" value="F:phosphorelay response regulator activity"/>
    <property type="evidence" value="ECO:0007669"/>
    <property type="project" value="TreeGrafter"/>
</dbReference>
<dbReference type="KEGG" id="msil:METEAL_33940"/>
<evidence type="ECO:0000256" key="6">
    <source>
        <dbReference type="PROSITE-ProRule" id="PRU00169"/>
    </source>
</evidence>
<evidence type="ECO:0000256" key="2">
    <source>
        <dbReference type="ARBA" id="ARBA00023012"/>
    </source>
</evidence>
<evidence type="ECO:0000313" key="11">
    <source>
        <dbReference type="Proteomes" id="UP001238179"/>
    </source>
</evidence>
<dbReference type="InterPro" id="IPR011006">
    <property type="entry name" value="CheY-like_superfamily"/>
</dbReference>
<protein>
    <recommendedName>
        <fullName evidence="12">DNA-binding response regulator</fullName>
    </recommendedName>
</protein>
<dbReference type="GO" id="GO:0000976">
    <property type="term" value="F:transcription cis-regulatory region binding"/>
    <property type="evidence" value="ECO:0007669"/>
    <property type="project" value="TreeGrafter"/>
</dbReference>
<feature type="DNA-binding region" description="OmpR/PhoB-type" evidence="7">
    <location>
        <begin position="128"/>
        <end position="232"/>
    </location>
</feature>
<dbReference type="Gene3D" id="3.40.50.2300">
    <property type="match status" value="1"/>
</dbReference>